<reference evidence="3 4" key="1">
    <citation type="journal article" date="2015" name="Genome Announc.">
        <title>Expanding the biotechnology potential of lactobacilli through comparative genomics of 213 strains and associated genera.</title>
        <authorList>
            <person name="Sun Z."/>
            <person name="Harris H.M."/>
            <person name="McCann A."/>
            <person name="Guo C."/>
            <person name="Argimon S."/>
            <person name="Zhang W."/>
            <person name="Yang X."/>
            <person name="Jeffery I.B."/>
            <person name="Cooney J.C."/>
            <person name="Kagawa T.F."/>
            <person name="Liu W."/>
            <person name="Song Y."/>
            <person name="Salvetti E."/>
            <person name="Wrobel A."/>
            <person name="Rasinkangas P."/>
            <person name="Parkhill J."/>
            <person name="Rea M.C."/>
            <person name="O'Sullivan O."/>
            <person name="Ritari J."/>
            <person name="Douillard F.P."/>
            <person name="Paul Ross R."/>
            <person name="Yang R."/>
            <person name="Briner A.E."/>
            <person name="Felis G.E."/>
            <person name="de Vos W.M."/>
            <person name="Barrangou R."/>
            <person name="Klaenhammer T.R."/>
            <person name="Caufield P.W."/>
            <person name="Cui Y."/>
            <person name="Zhang H."/>
            <person name="O'Toole P.W."/>
        </authorList>
    </citation>
    <scope>NUCLEOTIDE SEQUENCE [LARGE SCALE GENOMIC DNA]</scope>
    <source>
        <strain evidence="3 4">DSM 15833</strain>
    </source>
</reference>
<dbReference type="InterPro" id="IPR051839">
    <property type="entry name" value="RD_transcriptional_regulator"/>
</dbReference>
<dbReference type="PATRIC" id="fig|1423740.3.peg.1982"/>
<feature type="coiled-coil region" evidence="1">
    <location>
        <begin position="62"/>
        <end position="89"/>
    </location>
</feature>
<evidence type="ECO:0000256" key="1">
    <source>
        <dbReference type="SAM" id="Coils"/>
    </source>
</evidence>
<dbReference type="Gene3D" id="1.10.10.60">
    <property type="entry name" value="Homeodomain-like"/>
    <property type="match status" value="1"/>
</dbReference>
<organism evidence="3 4">
    <name type="scientific">Ligilactobacillus equi DSM 15833 = JCM 10991</name>
    <dbReference type="NCBI Taxonomy" id="1423740"/>
    <lineage>
        <taxon>Bacteria</taxon>
        <taxon>Bacillati</taxon>
        <taxon>Bacillota</taxon>
        <taxon>Bacilli</taxon>
        <taxon>Lactobacillales</taxon>
        <taxon>Lactobacillaceae</taxon>
        <taxon>Ligilactobacillus</taxon>
    </lineage>
</organism>
<keyword evidence="1" id="KW-0175">Coiled coil</keyword>
<dbReference type="SUPFAM" id="SSF46689">
    <property type="entry name" value="Homeodomain-like"/>
    <property type="match status" value="1"/>
</dbReference>
<dbReference type="Proteomes" id="UP000051048">
    <property type="component" value="Unassembled WGS sequence"/>
</dbReference>
<dbReference type="InterPro" id="IPR055247">
    <property type="entry name" value="InsJ-like_HTH"/>
</dbReference>
<evidence type="ECO:0000313" key="4">
    <source>
        <dbReference type="Proteomes" id="UP000051048"/>
    </source>
</evidence>
<feature type="domain" description="Insertion element IS150 protein InsJ-like helix-turn-helix" evidence="2">
    <location>
        <begin position="13"/>
        <end position="52"/>
    </location>
</feature>
<comment type="caution">
    <text evidence="3">The sequence shown here is derived from an EMBL/GenBank/DDBJ whole genome shotgun (WGS) entry which is preliminary data.</text>
</comment>
<accession>A0A0R1TH23</accession>
<dbReference type="PANTHER" id="PTHR33215">
    <property type="entry name" value="PROTEIN DISTAL ANTENNA"/>
    <property type="match status" value="1"/>
</dbReference>
<sequence>MAKQHSIEFKNDAVQYYLDNQDHMNYREAAKNLGIGVSTLQKWTKQFKEQGAVTGRGSGNYASDKDKEIARLKRELRDAEGAIEVLKQAINILGK</sequence>
<protein>
    <recommendedName>
        <fullName evidence="2">Insertion element IS150 protein InsJ-like helix-turn-helix domain-containing protein</fullName>
    </recommendedName>
</protein>
<proteinExistence type="predicted"/>
<dbReference type="RefSeq" id="WP_025021586.1">
    <property type="nucleotide sequence ID" value="NZ_AZFH01000196.1"/>
</dbReference>
<dbReference type="Pfam" id="PF13518">
    <property type="entry name" value="HTH_28"/>
    <property type="match status" value="1"/>
</dbReference>
<name>A0A0R1TH23_9LACO</name>
<evidence type="ECO:0000259" key="2">
    <source>
        <dbReference type="Pfam" id="PF13518"/>
    </source>
</evidence>
<dbReference type="InterPro" id="IPR009057">
    <property type="entry name" value="Homeodomain-like_sf"/>
</dbReference>
<evidence type="ECO:0000313" key="3">
    <source>
        <dbReference type="EMBL" id="KRL76731.1"/>
    </source>
</evidence>
<dbReference type="AlphaFoldDB" id="A0A0R1TH23"/>
<dbReference type="EMBL" id="AZFH01000196">
    <property type="protein sequence ID" value="KRL76731.1"/>
    <property type="molecule type" value="Genomic_DNA"/>
</dbReference>
<gene>
    <name evidence="3" type="ORF">FC36_GL001837</name>
</gene>
<dbReference type="STRING" id="1423740.FC36_GL001837"/>
<dbReference type="PANTHER" id="PTHR33215:SF13">
    <property type="entry name" value="PROTEIN DISTAL ANTENNA"/>
    <property type="match status" value="1"/>
</dbReference>
<dbReference type="OrthoDB" id="4379323at2"/>